<accession>A0A255ZYM4</accession>
<evidence type="ECO:0000313" key="2">
    <source>
        <dbReference type="EMBL" id="OYQ46491.1"/>
    </source>
</evidence>
<dbReference type="InterPro" id="IPR018490">
    <property type="entry name" value="cNMP-bd_dom_sf"/>
</dbReference>
<evidence type="ECO:0000259" key="1">
    <source>
        <dbReference type="Pfam" id="PF00027"/>
    </source>
</evidence>
<dbReference type="EMBL" id="NOXV01000114">
    <property type="protein sequence ID" value="OYQ46491.1"/>
    <property type="molecule type" value="Genomic_DNA"/>
</dbReference>
<reference evidence="2 3" key="1">
    <citation type="submission" date="2017-07" db="EMBL/GenBank/DDBJ databases">
        <title>Flavobacterium cyanobacteriorum sp. nov., isolated from cyanobacterial aggregates in a eutrophic lake.</title>
        <authorList>
            <person name="Cai H."/>
        </authorList>
    </citation>
    <scope>NUCLEOTIDE SEQUENCE [LARGE SCALE GENOMIC DNA]</scope>
    <source>
        <strain evidence="2 3">TH021</strain>
    </source>
</reference>
<dbReference type="InterPro" id="IPR000595">
    <property type="entry name" value="cNMP-bd_dom"/>
</dbReference>
<protein>
    <submittedName>
        <fullName evidence="2">Crp/Fnr family transcriptional regulator</fullName>
    </submittedName>
</protein>
<feature type="domain" description="Cyclic nucleotide-binding" evidence="1">
    <location>
        <begin position="32"/>
        <end position="112"/>
    </location>
</feature>
<organism evidence="2 3">
    <name type="scientific">Flavobacterium cyanobacteriorum</name>
    <dbReference type="NCBI Taxonomy" id="2022802"/>
    <lineage>
        <taxon>Bacteria</taxon>
        <taxon>Pseudomonadati</taxon>
        <taxon>Bacteroidota</taxon>
        <taxon>Flavobacteriia</taxon>
        <taxon>Flavobacteriales</taxon>
        <taxon>Flavobacteriaceae</taxon>
        <taxon>Flavobacterium</taxon>
    </lineage>
</organism>
<dbReference type="Gene3D" id="2.60.120.10">
    <property type="entry name" value="Jelly Rolls"/>
    <property type="match status" value="1"/>
</dbReference>
<dbReference type="SUPFAM" id="SSF51206">
    <property type="entry name" value="cAMP-binding domain-like"/>
    <property type="match status" value="1"/>
</dbReference>
<sequence>MTGYHHLKEHILKRIIFSQDELDEFLSYFTVKEVKKKQFLIQPDFVARHRSYVVKGAFRAFIVSADGQEHTIHLAIEDWWVSDMNSYYFQQPARMFVVALEDSTILQLNFEDEQLLKKKNHNYESYFRILAESTSAFLQRRIMTGLTMTAEERFNEFEQKYPLISQRVPQYVLASFLGMTTVYLSRLRNRRAAK</sequence>
<dbReference type="RefSeq" id="WP_094411858.1">
    <property type="nucleotide sequence ID" value="NZ_NOXV01000114.1"/>
</dbReference>
<evidence type="ECO:0000313" key="3">
    <source>
        <dbReference type="Proteomes" id="UP000216605"/>
    </source>
</evidence>
<keyword evidence="3" id="KW-1185">Reference proteome</keyword>
<dbReference type="AlphaFoldDB" id="A0A255ZYM4"/>
<dbReference type="InterPro" id="IPR014710">
    <property type="entry name" value="RmlC-like_jellyroll"/>
</dbReference>
<comment type="caution">
    <text evidence="2">The sequence shown here is derived from an EMBL/GenBank/DDBJ whole genome shotgun (WGS) entry which is preliminary data.</text>
</comment>
<dbReference type="Proteomes" id="UP000216605">
    <property type="component" value="Unassembled WGS sequence"/>
</dbReference>
<dbReference type="OrthoDB" id="1092431at2"/>
<name>A0A255ZYM4_9FLAO</name>
<gene>
    <name evidence="2" type="ORF">CHU92_01410</name>
</gene>
<dbReference type="Pfam" id="PF00027">
    <property type="entry name" value="cNMP_binding"/>
    <property type="match status" value="1"/>
</dbReference>
<proteinExistence type="predicted"/>